<dbReference type="InterPro" id="IPR008207">
    <property type="entry name" value="Sig_transdc_His_kin_Hpt_dom"/>
</dbReference>
<reference evidence="3 4" key="1">
    <citation type="submission" date="2016-11" db="EMBL/GenBank/DDBJ databases">
        <authorList>
            <person name="Varghese N."/>
            <person name="Submissions S."/>
        </authorList>
    </citation>
    <scope>NUCLEOTIDE SEQUENCE [LARGE SCALE GENOMIC DNA]</scope>
    <source>
        <strain evidence="3 4">DSM 29620</strain>
    </source>
</reference>
<dbReference type="OrthoDB" id="7867809at2"/>
<protein>
    <submittedName>
        <fullName evidence="3">Hpt domain-containing protein</fullName>
    </submittedName>
</protein>
<sequence length="107" mass="11596">MIDWARLDTLRDDVGADGFDEIVALFLEEIEEGITRLRVGPDRAALDSELHFLKGCALNLGFGAFSALCQHGENQCANGQAEQVDIAAILACYHASHRAFLNGPDPP</sequence>
<dbReference type="GO" id="GO:0000160">
    <property type="term" value="P:phosphorelay signal transduction system"/>
    <property type="evidence" value="ECO:0007669"/>
    <property type="project" value="UniProtKB-KW"/>
</dbReference>
<dbReference type="RefSeq" id="WP_149787344.1">
    <property type="nucleotide sequence ID" value="NZ_FNIO01000002.1"/>
</dbReference>
<gene>
    <name evidence="3" type="ORF">SAMN05444142_10659</name>
</gene>
<dbReference type="Pfam" id="PF01627">
    <property type="entry name" value="Hpt"/>
    <property type="match status" value="1"/>
</dbReference>
<evidence type="ECO:0000313" key="4">
    <source>
        <dbReference type="Proteomes" id="UP000324252"/>
    </source>
</evidence>
<organism evidence="3 4">
    <name type="scientific">Lutimaribacter pacificus</name>
    <dbReference type="NCBI Taxonomy" id="391948"/>
    <lineage>
        <taxon>Bacteria</taxon>
        <taxon>Pseudomonadati</taxon>
        <taxon>Pseudomonadota</taxon>
        <taxon>Alphaproteobacteria</taxon>
        <taxon>Rhodobacterales</taxon>
        <taxon>Roseobacteraceae</taxon>
        <taxon>Lutimaribacter</taxon>
    </lineage>
</organism>
<dbReference type="SUPFAM" id="SSF47226">
    <property type="entry name" value="Histidine-containing phosphotransfer domain, HPT domain"/>
    <property type="match status" value="1"/>
</dbReference>
<accession>A0A1H0EJ51</accession>
<evidence type="ECO:0000313" key="3">
    <source>
        <dbReference type="EMBL" id="SHK52455.1"/>
    </source>
</evidence>
<proteinExistence type="predicted"/>
<dbReference type="InterPro" id="IPR036641">
    <property type="entry name" value="HPT_dom_sf"/>
</dbReference>
<dbReference type="GO" id="GO:0004672">
    <property type="term" value="F:protein kinase activity"/>
    <property type="evidence" value="ECO:0007669"/>
    <property type="project" value="UniProtKB-ARBA"/>
</dbReference>
<dbReference type="EMBL" id="FQZZ01000006">
    <property type="protein sequence ID" value="SHK52455.1"/>
    <property type="molecule type" value="Genomic_DNA"/>
</dbReference>
<evidence type="ECO:0000256" key="1">
    <source>
        <dbReference type="ARBA" id="ARBA00023012"/>
    </source>
</evidence>
<name>A0A1H0EJ51_9RHOB</name>
<keyword evidence="4" id="KW-1185">Reference proteome</keyword>
<dbReference type="Gene3D" id="1.20.120.160">
    <property type="entry name" value="HPT domain"/>
    <property type="match status" value="1"/>
</dbReference>
<dbReference type="Proteomes" id="UP000324252">
    <property type="component" value="Unassembled WGS sequence"/>
</dbReference>
<dbReference type="AlphaFoldDB" id="A0A1H0EJ51"/>
<evidence type="ECO:0000259" key="2">
    <source>
        <dbReference type="Pfam" id="PF01627"/>
    </source>
</evidence>
<keyword evidence="1" id="KW-0902">Two-component regulatory system</keyword>
<feature type="domain" description="HPt" evidence="2">
    <location>
        <begin position="21"/>
        <end position="89"/>
    </location>
</feature>